<evidence type="ECO:0000259" key="1">
    <source>
        <dbReference type="Pfam" id="PF12697"/>
    </source>
</evidence>
<dbReference type="Proteomes" id="UP000236454">
    <property type="component" value="Unassembled WGS sequence"/>
</dbReference>
<name>A0A1I6YV25_9FLAO</name>
<dbReference type="Gene3D" id="3.40.50.1820">
    <property type="entry name" value="alpha/beta hydrolase"/>
    <property type="match status" value="1"/>
</dbReference>
<dbReference type="Pfam" id="PF12697">
    <property type="entry name" value="Abhydrolase_6"/>
    <property type="match status" value="1"/>
</dbReference>
<dbReference type="STRING" id="477690.SAMN05216474_1212"/>
<dbReference type="PANTHER" id="PTHR43798:SF33">
    <property type="entry name" value="HYDROLASE, PUTATIVE (AFU_ORTHOLOGUE AFUA_2G14860)-RELATED"/>
    <property type="match status" value="1"/>
</dbReference>
<evidence type="ECO:0000313" key="2">
    <source>
        <dbReference type="EMBL" id="SFT54380.1"/>
    </source>
</evidence>
<reference evidence="2 3" key="1">
    <citation type="submission" date="2016-10" db="EMBL/GenBank/DDBJ databases">
        <authorList>
            <person name="de Groot N.N."/>
        </authorList>
    </citation>
    <scope>NUCLEOTIDE SEQUENCE [LARGE SCALE GENOMIC DNA]</scope>
    <source>
        <strain evidence="2 3">CGMCC 1.7005</strain>
    </source>
</reference>
<dbReference type="PANTHER" id="PTHR43798">
    <property type="entry name" value="MONOACYLGLYCEROL LIPASE"/>
    <property type="match status" value="1"/>
</dbReference>
<dbReference type="InterPro" id="IPR050266">
    <property type="entry name" value="AB_hydrolase_sf"/>
</dbReference>
<dbReference type="EMBL" id="FPAS01000001">
    <property type="protein sequence ID" value="SFT54380.1"/>
    <property type="molecule type" value="Genomic_DNA"/>
</dbReference>
<keyword evidence="3" id="KW-1185">Reference proteome</keyword>
<sequence length="265" mass="30241">MVDFFYAQNMPFVTLKNDIHIHYQLLHSEIQSDTVLVFLHEALGSIGQWKDFPERLCASLNLPGIVYERQGYGLSSSLTSQRGADYLEQYALTELPEFLDLVLKEQQKAILVGHSDGGTIALLYANDYNHRLHAIVTMAAHVINEPETLAGIEPAVKAYEKGKLDGLKKYHGDKTEDLFYAWADTWKAPFFRDWNICKKIDKVTVDALILQGWADQYGTEQQVDLILDHIKSNKKQKLMLEQCGHHPHLEQKEAVIKAITTFIKE</sequence>
<evidence type="ECO:0000313" key="3">
    <source>
        <dbReference type="Proteomes" id="UP000236454"/>
    </source>
</evidence>
<dbReference type="InterPro" id="IPR000073">
    <property type="entry name" value="AB_hydrolase_1"/>
</dbReference>
<dbReference type="GO" id="GO:0016020">
    <property type="term" value="C:membrane"/>
    <property type="evidence" value="ECO:0007669"/>
    <property type="project" value="TreeGrafter"/>
</dbReference>
<proteinExistence type="predicted"/>
<dbReference type="SUPFAM" id="SSF53474">
    <property type="entry name" value="alpha/beta-Hydrolases"/>
    <property type="match status" value="1"/>
</dbReference>
<feature type="domain" description="AB hydrolase-1" evidence="1">
    <location>
        <begin position="36"/>
        <end position="257"/>
    </location>
</feature>
<accession>A0A1I6YV25</accession>
<organism evidence="2 3">
    <name type="scientific">Lishizhenia tianjinensis</name>
    <dbReference type="NCBI Taxonomy" id="477690"/>
    <lineage>
        <taxon>Bacteria</taxon>
        <taxon>Pseudomonadati</taxon>
        <taxon>Bacteroidota</taxon>
        <taxon>Flavobacteriia</taxon>
        <taxon>Flavobacteriales</taxon>
        <taxon>Crocinitomicaceae</taxon>
        <taxon>Lishizhenia</taxon>
    </lineage>
</organism>
<dbReference type="AlphaFoldDB" id="A0A1I6YV25"/>
<dbReference type="InterPro" id="IPR029058">
    <property type="entry name" value="AB_hydrolase_fold"/>
</dbReference>
<gene>
    <name evidence="2" type="ORF">SAMN05216474_1212</name>
</gene>
<protein>
    <submittedName>
        <fullName evidence="2">Pimeloyl-ACP methyl ester carboxylesterase</fullName>
    </submittedName>
</protein>